<comment type="caution">
    <text evidence="1">The sequence shown here is derived from an EMBL/GenBank/DDBJ whole genome shotgun (WGS) entry which is preliminary data.</text>
</comment>
<organism evidence="1 2">
    <name type="scientific">Syntrophorhabdus aromaticivorans</name>
    <dbReference type="NCBI Taxonomy" id="328301"/>
    <lineage>
        <taxon>Bacteria</taxon>
        <taxon>Pseudomonadati</taxon>
        <taxon>Thermodesulfobacteriota</taxon>
        <taxon>Syntrophorhabdia</taxon>
        <taxon>Syntrophorhabdales</taxon>
        <taxon>Syntrophorhabdaceae</taxon>
        <taxon>Syntrophorhabdus</taxon>
    </lineage>
</organism>
<dbReference type="EMBL" id="JAAYEE010000132">
    <property type="protein sequence ID" value="NLW35432.1"/>
    <property type="molecule type" value="Genomic_DNA"/>
</dbReference>
<name>A0A971S1N8_9BACT</name>
<proteinExistence type="predicted"/>
<dbReference type="Proteomes" id="UP000777265">
    <property type="component" value="Unassembled WGS sequence"/>
</dbReference>
<sequence length="56" mass="6746">MEDQDNKEKKEEHRCTEHVRYDGGRKINRDGVRVWIETYYCSVCGTRLDVKEEILD</sequence>
<protein>
    <submittedName>
        <fullName evidence="1">Uncharacterized protein</fullName>
    </submittedName>
</protein>
<dbReference type="AlphaFoldDB" id="A0A971S1N8"/>
<gene>
    <name evidence="1" type="ORF">GXY80_08125</name>
</gene>
<reference evidence="1" key="2">
    <citation type="submission" date="2020-01" db="EMBL/GenBank/DDBJ databases">
        <authorList>
            <person name="Campanaro S."/>
        </authorList>
    </citation>
    <scope>NUCLEOTIDE SEQUENCE</scope>
    <source>
        <strain evidence="1">AS06rmzACSIP_7</strain>
    </source>
</reference>
<reference evidence="1" key="1">
    <citation type="journal article" date="2020" name="Biotechnol. Biofuels">
        <title>New insights from the biogas microbiome by comprehensive genome-resolved metagenomics of nearly 1600 species originating from multiple anaerobic digesters.</title>
        <authorList>
            <person name="Campanaro S."/>
            <person name="Treu L."/>
            <person name="Rodriguez-R L.M."/>
            <person name="Kovalovszki A."/>
            <person name="Ziels R.M."/>
            <person name="Maus I."/>
            <person name="Zhu X."/>
            <person name="Kougias P.G."/>
            <person name="Basile A."/>
            <person name="Luo G."/>
            <person name="Schluter A."/>
            <person name="Konstantinidis K.T."/>
            <person name="Angelidaki I."/>
        </authorList>
    </citation>
    <scope>NUCLEOTIDE SEQUENCE</scope>
    <source>
        <strain evidence="1">AS06rmzACSIP_7</strain>
    </source>
</reference>
<accession>A0A971S1N8</accession>
<evidence type="ECO:0000313" key="2">
    <source>
        <dbReference type="Proteomes" id="UP000777265"/>
    </source>
</evidence>
<evidence type="ECO:0000313" key="1">
    <source>
        <dbReference type="EMBL" id="NLW35432.1"/>
    </source>
</evidence>